<reference evidence="1 2" key="1">
    <citation type="submission" date="2019-05" db="EMBL/GenBank/DDBJ databases">
        <title>Another draft genome of Portunus trituberculatus and its Hox gene families provides insights of decapod evolution.</title>
        <authorList>
            <person name="Jeong J.-H."/>
            <person name="Song I."/>
            <person name="Kim S."/>
            <person name="Choi T."/>
            <person name="Kim D."/>
            <person name="Ryu S."/>
            <person name="Kim W."/>
        </authorList>
    </citation>
    <scope>NUCLEOTIDE SEQUENCE [LARGE SCALE GENOMIC DNA]</scope>
    <source>
        <tissue evidence="1">Muscle</tissue>
    </source>
</reference>
<dbReference type="AlphaFoldDB" id="A0A5B7HUR8"/>
<dbReference type="EMBL" id="VSRR010034784">
    <property type="protein sequence ID" value="MPC72468.1"/>
    <property type="molecule type" value="Genomic_DNA"/>
</dbReference>
<keyword evidence="2" id="KW-1185">Reference proteome</keyword>
<dbReference type="Proteomes" id="UP000324222">
    <property type="component" value="Unassembled WGS sequence"/>
</dbReference>
<protein>
    <submittedName>
        <fullName evidence="1">Uncharacterized protein</fullName>
    </submittedName>
</protein>
<accession>A0A5B7HUR8</accession>
<evidence type="ECO:0000313" key="2">
    <source>
        <dbReference type="Proteomes" id="UP000324222"/>
    </source>
</evidence>
<proteinExistence type="predicted"/>
<comment type="caution">
    <text evidence="1">The sequence shown here is derived from an EMBL/GenBank/DDBJ whole genome shotgun (WGS) entry which is preliminary data.</text>
</comment>
<gene>
    <name evidence="1" type="ORF">E2C01_066776</name>
</gene>
<name>A0A5B7HUR8_PORTR</name>
<sequence length="61" mass="6245">MKSALSHPDFPHIEASASCSAHLARPLLIAMPVVAMRGTGANFTATPHGMLYGALVVKGSG</sequence>
<evidence type="ECO:0000313" key="1">
    <source>
        <dbReference type="EMBL" id="MPC72468.1"/>
    </source>
</evidence>
<organism evidence="1 2">
    <name type="scientific">Portunus trituberculatus</name>
    <name type="common">Swimming crab</name>
    <name type="synonym">Neptunus trituberculatus</name>
    <dbReference type="NCBI Taxonomy" id="210409"/>
    <lineage>
        <taxon>Eukaryota</taxon>
        <taxon>Metazoa</taxon>
        <taxon>Ecdysozoa</taxon>
        <taxon>Arthropoda</taxon>
        <taxon>Crustacea</taxon>
        <taxon>Multicrustacea</taxon>
        <taxon>Malacostraca</taxon>
        <taxon>Eumalacostraca</taxon>
        <taxon>Eucarida</taxon>
        <taxon>Decapoda</taxon>
        <taxon>Pleocyemata</taxon>
        <taxon>Brachyura</taxon>
        <taxon>Eubrachyura</taxon>
        <taxon>Portunoidea</taxon>
        <taxon>Portunidae</taxon>
        <taxon>Portuninae</taxon>
        <taxon>Portunus</taxon>
    </lineage>
</organism>